<dbReference type="PROSITE" id="PS51898">
    <property type="entry name" value="TYR_RECOMBINASE"/>
    <property type="match status" value="1"/>
</dbReference>
<dbReference type="InterPro" id="IPR013762">
    <property type="entry name" value="Integrase-like_cat_sf"/>
</dbReference>
<accession>A0A0P7KG86</accession>
<keyword evidence="1" id="KW-0229">DNA integration</keyword>
<dbReference type="CDD" id="cd00796">
    <property type="entry name" value="INT_Rci_Hp1_C"/>
    <property type="match status" value="1"/>
</dbReference>
<evidence type="ECO:0000256" key="2">
    <source>
        <dbReference type="ARBA" id="ARBA00023172"/>
    </source>
</evidence>
<evidence type="ECO:0000259" key="3">
    <source>
        <dbReference type="PROSITE" id="PS51898"/>
    </source>
</evidence>
<dbReference type="SUPFAM" id="SSF56349">
    <property type="entry name" value="DNA breaking-rejoining enzymes"/>
    <property type="match status" value="1"/>
</dbReference>
<gene>
    <name evidence="4" type="ORF">AKJ29_09005</name>
</gene>
<reference evidence="4 5" key="1">
    <citation type="submission" date="2015-09" db="EMBL/GenBank/DDBJ databases">
        <title>Draft genome sequence of Aliiroseovarius crassostreae CV919-312TSm, the causative agent of Roseovarius Oyster Disease (formerly Juvenile Oyster Disease).</title>
        <authorList>
            <person name="Kessner L."/>
            <person name="Spinard E."/>
            <person name="Nelson D."/>
        </authorList>
    </citation>
    <scope>NUCLEOTIDE SEQUENCE [LARGE SCALE GENOMIC DNA]</scope>
    <source>
        <strain evidence="4 5">CV919-312</strain>
    </source>
</reference>
<dbReference type="InterPro" id="IPR050090">
    <property type="entry name" value="Tyrosine_recombinase_XerCD"/>
</dbReference>
<dbReference type="Pfam" id="PF00589">
    <property type="entry name" value="Phage_integrase"/>
    <property type="match status" value="1"/>
</dbReference>
<organism evidence="4 5">
    <name type="scientific">Aliiroseovarius crassostreae</name>
    <dbReference type="NCBI Taxonomy" id="154981"/>
    <lineage>
        <taxon>Bacteria</taxon>
        <taxon>Pseudomonadati</taxon>
        <taxon>Pseudomonadota</taxon>
        <taxon>Alphaproteobacteria</taxon>
        <taxon>Rhodobacterales</taxon>
        <taxon>Paracoccaceae</taxon>
        <taxon>Aliiroseovarius</taxon>
    </lineage>
</organism>
<proteinExistence type="predicted"/>
<dbReference type="InterPro" id="IPR002104">
    <property type="entry name" value="Integrase_catalytic"/>
</dbReference>
<feature type="domain" description="Tyr recombinase" evidence="3">
    <location>
        <begin position="196"/>
        <end position="372"/>
    </location>
</feature>
<keyword evidence="5" id="KW-1185">Reference proteome</keyword>
<dbReference type="GO" id="GO:0006310">
    <property type="term" value="P:DNA recombination"/>
    <property type="evidence" value="ECO:0007669"/>
    <property type="project" value="UniProtKB-KW"/>
</dbReference>
<dbReference type="GO" id="GO:0015074">
    <property type="term" value="P:DNA integration"/>
    <property type="evidence" value="ECO:0007669"/>
    <property type="project" value="UniProtKB-KW"/>
</dbReference>
<evidence type="ECO:0000313" key="4">
    <source>
        <dbReference type="EMBL" id="KPN62367.1"/>
    </source>
</evidence>
<dbReference type="PANTHER" id="PTHR30349">
    <property type="entry name" value="PHAGE INTEGRASE-RELATED"/>
    <property type="match status" value="1"/>
</dbReference>
<protein>
    <recommendedName>
        <fullName evidence="3">Tyr recombinase domain-containing protein</fullName>
    </recommendedName>
</protein>
<dbReference type="Proteomes" id="UP000050471">
    <property type="component" value="Unassembled WGS sequence"/>
</dbReference>
<dbReference type="GO" id="GO:0003677">
    <property type="term" value="F:DNA binding"/>
    <property type="evidence" value="ECO:0007669"/>
    <property type="project" value="InterPro"/>
</dbReference>
<comment type="caution">
    <text evidence="4">The sequence shown here is derived from an EMBL/GenBank/DDBJ whole genome shotgun (WGS) entry which is preliminary data.</text>
</comment>
<evidence type="ECO:0000313" key="5">
    <source>
        <dbReference type="Proteomes" id="UP000050471"/>
    </source>
</evidence>
<dbReference type="AlphaFoldDB" id="A0A0P7KG86"/>
<dbReference type="Gene3D" id="1.10.443.10">
    <property type="entry name" value="Intergrase catalytic core"/>
    <property type="match status" value="1"/>
</dbReference>
<dbReference type="EMBL" id="LKBA01000019">
    <property type="protein sequence ID" value="KPN62367.1"/>
    <property type="molecule type" value="Genomic_DNA"/>
</dbReference>
<keyword evidence="2" id="KW-0233">DNA recombination</keyword>
<dbReference type="RefSeq" id="WP_055192000.1">
    <property type="nucleotide sequence ID" value="NZ_FPBS01000014.1"/>
</dbReference>
<dbReference type="STRING" id="154981.AKJ29_09005"/>
<dbReference type="InterPro" id="IPR011010">
    <property type="entry name" value="DNA_brk_join_enz"/>
</dbReference>
<name>A0A0P7KG86_9RHOB</name>
<evidence type="ECO:0000256" key="1">
    <source>
        <dbReference type="ARBA" id="ARBA00022908"/>
    </source>
</evidence>
<sequence>MGTINERIKANGKPSYTAQIRKKHKGKVILNLVETFASERAAEKWLKQQEKALKRPGGLERAVNAKARKCVADCIHDYIEASPEGFGKSKSQMLSYFQRLDFGGFAIEDLSAQDFVKLAMELLSGIQARPADTQKDSPSHYTLRPRKPQTVNGYMVTLGTLIRYGGPICGVTMPRAEFDEAMRTLHHQRIVSKSAQRNRRPTLDEIDMLMAHFFRGYCENPRMLPMHKIMAAAIFEVHRQGALLKQTWADFDRESEEITIRDMKHPRQTKGNDMTLSIREEARAIIMSMPRNNDRIFPYNSDVVSRRFTDACKLLGIEDLHFHDLRHEGISRLFEMGLTIPQVAQISGHQSWQCLKRYTQIKQLGDKYEGWKWWDVVRAPL</sequence>
<dbReference type="OrthoDB" id="6388170at2"/>
<dbReference type="PANTHER" id="PTHR30349:SF94">
    <property type="entry name" value="INTEGRASE_RECOMBINASE HI_1414-RELATED"/>
    <property type="match status" value="1"/>
</dbReference>